<name>A0A4U3L858_9BACT</name>
<organism evidence="1 2">
    <name type="scientific">Ilyomonas limi</name>
    <dbReference type="NCBI Taxonomy" id="2575867"/>
    <lineage>
        <taxon>Bacteria</taxon>
        <taxon>Pseudomonadati</taxon>
        <taxon>Bacteroidota</taxon>
        <taxon>Chitinophagia</taxon>
        <taxon>Chitinophagales</taxon>
        <taxon>Chitinophagaceae</taxon>
        <taxon>Ilyomonas</taxon>
    </lineage>
</organism>
<accession>A0A4U3L858</accession>
<protein>
    <recommendedName>
        <fullName evidence="3">Type II toxin-antitoxin system PemK/MazF family toxin</fullName>
    </recommendedName>
</protein>
<gene>
    <name evidence="1" type="ORF">FC093_00200</name>
</gene>
<keyword evidence="2" id="KW-1185">Reference proteome</keyword>
<reference evidence="1 2" key="1">
    <citation type="submission" date="2019-05" db="EMBL/GenBank/DDBJ databases">
        <title>Panacibacter sp. strain 17mud1-8 Genome sequencing and assembly.</title>
        <authorList>
            <person name="Chhetri G."/>
        </authorList>
    </citation>
    <scope>NUCLEOTIDE SEQUENCE [LARGE SCALE GENOMIC DNA]</scope>
    <source>
        <strain evidence="1 2">17mud1-8</strain>
    </source>
</reference>
<comment type="caution">
    <text evidence="1">The sequence shown here is derived from an EMBL/GenBank/DDBJ whole genome shotgun (WGS) entry which is preliminary data.</text>
</comment>
<evidence type="ECO:0008006" key="3">
    <source>
        <dbReference type="Google" id="ProtNLM"/>
    </source>
</evidence>
<dbReference type="AlphaFoldDB" id="A0A4U3L858"/>
<dbReference type="Proteomes" id="UP000305848">
    <property type="component" value="Unassembled WGS sequence"/>
</dbReference>
<dbReference type="RefSeq" id="WP_137259725.1">
    <property type="nucleotide sequence ID" value="NZ_SZQL01000001.1"/>
</dbReference>
<evidence type="ECO:0000313" key="1">
    <source>
        <dbReference type="EMBL" id="TKK71485.1"/>
    </source>
</evidence>
<dbReference type="EMBL" id="SZQL01000001">
    <property type="protein sequence ID" value="TKK71485.1"/>
    <property type="molecule type" value="Genomic_DNA"/>
</dbReference>
<evidence type="ECO:0000313" key="2">
    <source>
        <dbReference type="Proteomes" id="UP000305848"/>
    </source>
</evidence>
<dbReference type="OrthoDB" id="129822at2"/>
<proteinExistence type="predicted"/>
<sequence length="62" mass="6734">MVQTGNIVIVSFHYTDLASFKVRPAAIVAQTKDNYNDVTVALISSVVPATGLPYQMVMGFQD</sequence>